<proteinExistence type="predicted"/>
<dbReference type="Proteomes" id="UP001465668">
    <property type="component" value="Unassembled WGS sequence"/>
</dbReference>
<organism evidence="4 5">
    <name type="scientific">Seiridium cardinale</name>
    <dbReference type="NCBI Taxonomy" id="138064"/>
    <lineage>
        <taxon>Eukaryota</taxon>
        <taxon>Fungi</taxon>
        <taxon>Dikarya</taxon>
        <taxon>Ascomycota</taxon>
        <taxon>Pezizomycotina</taxon>
        <taxon>Sordariomycetes</taxon>
        <taxon>Xylariomycetidae</taxon>
        <taxon>Amphisphaeriales</taxon>
        <taxon>Sporocadaceae</taxon>
        <taxon>Seiridium</taxon>
    </lineage>
</organism>
<keyword evidence="5" id="KW-1185">Reference proteome</keyword>
<dbReference type="PANTHER" id="PTHR34154">
    <property type="entry name" value="ALKALI-SENSITIVE LINKAGE PROTEIN 1"/>
    <property type="match status" value="1"/>
</dbReference>
<evidence type="ECO:0000256" key="2">
    <source>
        <dbReference type="SAM" id="SignalP"/>
    </source>
</evidence>
<feature type="compositionally biased region" description="Gly residues" evidence="1">
    <location>
        <begin position="337"/>
        <end position="348"/>
    </location>
</feature>
<protein>
    <submittedName>
        <fullName evidence="4">Asl1-like glycosyl hydrolase catalytic domain-containing protein</fullName>
    </submittedName>
</protein>
<name>A0ABR2Y9K3_9PEZI</name>
<dbReference type="PANTHER" id="PTHR34154:SF3">
    <property type="entry name" value="ALKALI-SENSITIVE LINKAGE PROTEIN 1"/>
    <property type="match status" value="1"/>
</dbReference>
<dbReference type="SUPFAM" id="SSF51445">
    <property type="entry name" value="(Trans)glycosidases"/>
    <property type="match status" value="1"/>
</dbReference>
<accession>A0ABR2Y9K3</accession>
<feature type="domain" description="Asl1-like glycosyl hydrolase catalytic" evidence="3">
    <location>
        <begin position="29"/>
        <end position="284"/>
    </location>
</feature>
<keyword evidence="2" id="KW-0732">Signal</keyword>
<feature type="signal peptide" evidence="2">
    <location>
        <begin position="1"/>
        <end position="20"/>
    </location>
</feature>
<dbReference type="EMBL" id="JARVKM010000001">
    <property type="protein sequence ID" value="KAK9783766.1"/>
    <property type="molecule type" value="Genomic_DNA"/>
</dbReference>
<gene>
    <name evidence="4" type="ORF">SCAR479_00325</name>
</gene>
<dbReference type="Pfam" id="PF11790">
    <property type="entry name" value="Glyco_hydro_cc"/>
    <property type="match status" value="1"/>
</dbReference>
<reference evidence="4 5" key="1">
    <citation type="submission" date="2024-02" db="EMBL/GenBank/DDBJ databases">
        <title>First draft genome assembly of two strains of Seiridium cardinale.</title>
        <authorList>
            <person name="Emiliani G."/>
            <person name="Scali E."/>
        </authorList>
    </citation>
    <scope>NUCLEOTIDE SEQUENCE [LARGE SCALE GENOMIC DNA]</scope>
    <source>
        <strain evidence="4 5">BM-138-000479</strain>
    </source>
</reference>
<feature type="compositionally biased region" description="Gly residues" evidence="1">
    <location>
        <begin position="309"/>
        <end position="328"/>
    </location>
</feature>
<feature type="chain" id="PRO_5046263010" evidence="2">
    <location>
        <begin position="21"/>
        <end position="374"/>
    </location>
</feature>
<evidence type="ECO:0000259" key="3">
    <source>
        <dbReference type="Pfam" id="PF11790"/>
    </source>
</evidence>
<feature type="region of interest" description="Disordered" evidence="1">
    <location>
        <begin position="299"/>
        <end position="350"/>
    </location>
</feature>
<dbReference type="InterPro" id="IPR017853">
    <property type="entry name" value="GH"/>
</dbReference>
<evidence type="ECO:0000256" key="1">
    <source>
        <dbReference type="SAM" id="MobiDB-lite"/>
    </source>
</evidence>
<dbReference type="InterPro" id="IPR024655">
    <property type="entry name" value="Asl1_glyco_hydro_catalytic"/>
</dbReference>
<comment type="caution">
    <text evidence="4">The sequence shown here is derived from an EMBL/GenBank/DDBJ whole genome shotgun (WGS) entry which is preliminary data.</text>
</comment>
<dbReference type="Gene3D" id="3.20.20.80">
    <property type="entry name" value="Glycosidases"/>
    <property type="match status" value="1"/>
</dbReference>
<evidence type="ECO:0000313" key="5">
    <source>
        <dbReference type="Proteomes" id="UP001465668"/>
    </source>
</evidence>
<dbReference type="InterPro" id="IPR053183">
    <property type="entry name" value="ASL1"/>
</dbReference>
<evidence type="ECO:0000313" key="4">
    <source>
        <dbReference type="EMBL" id="KAK9783766.1"/>
    </source>
</evidence>
<sequence length="374" mass="40050">MKSVSALLIASSLLLSQTTAESNATSKRGIAYIVGGHSADYNLLLSSKSPLNWYYTWTPRTAPQEMFSGDQADIIEFVPTIHNNTKLDADLDALKDAPDSSKYLLTFNEPDGTFETGGSELSPQDAARDYIAKIVPLRNRFKISHPTTTGSTRGFQWLQDFNAACWAIDPKNGCPTDFVVVHWYGDFLGMTSWIGQLAAWYKDSKVGLQGDLEMWVTELGVPGAPMDANYAVMSQTLPYLDTLDFVERYAWFGIFRPDGANNWTGTGLSLFENDGGLSTLGDMYVGGEANGFSVGEKGQEYNATADNGSGNGTDTGGGNGTDTSGGGSNDTSTGNNTGSGEGGSGSDNGNGAQSITTITWVFWIWAIATGIWII</sequence>